<dbReference type="PROSITE" id="PS51318">
    <property type="entry name" value="TAT"/>
    <property type="match status" value="1"/>
</dbReference>
<proteinExistence type="inferred from homology"/>
<evidence type="ECO:0000256" key="4">
    <source>
        <dbReference type="ARBA" id="ARBA00022729"/>
    </source>
</evidence>
<dbReference type="InterPro" id="IPR006311">
    <property type="entry name" value="TAT_signal"/>
</dbReference>
<dbReference type="GO" id="GO:0042597">
    <property type="term" value="C:periplasmic space"/>
    <property type="evidence" value="ECO:0007669"/>
    <property type="project" value="UniProtKB-SubCell"/>
</dbReference>
<sequence length="444" mass="48400">MIRSFGRTTRRQFLVTGVAAGAGVGMPFVRRALAATNWRKFDGTSIEVSMIKSPRGDIIQKNLKAFEDLTGIEVGLEQVPEQQQRQKSVVEFSSGRPSFDVCHLSYHVQKRLFEKGRWLADLKPFLDDPELRDPNLDPEDFSAAGKAYATNEQGELRSLPISVDYWIIYWNKDLFQKAGLEFPQTFDALIAAAEKLTDPATGTYGFVARGMKNANLPVWASFLLGYGVEPVGPGLQLNTTSEGALAATRMYQHLLTKTAPPGTIGFNWNECQAAFLQGKAAMWLDGVGFAPPLEDPTKSRVVGKVGYAVMPKGPQAHASATFGDGLGIADASQNKEAAFLFLQWALSKPLQAQLLQTGSGVPFRKSVLADQTVRQGVKMPAAWVDSVIGSAEVSKFGLPVVVPVTEFRDIFGIALTNTLSGADPKDELQKATDQFRPILEKSEA</sequence>
<name>A0A212RCR2_9PROT</name>
<keyword evidence="4" id="KW-0732">Signal</keyword>
<evidence type="ECO:0000256" key="3">
    <source>
        <dbReference type="ARBA" id="ARBA00022448"/>
    </source>
</evidence>
<protein>
    <submittedName>
        <fullName evidence="5">Carbohydrate ABC transporter substrate-binding protein, CUT1 family</fullName>
    </submittedName>
</protein>
<dbReference type="AlphaFoldDB" id="A0A212RCR2"/>
<dbReference type="Proteomes" id="UP000197065">
    <property type="component" value="Unassembled WGS sequence"/>
</dbReference>
<comment type="similarity">
    <text evidence="2">Belongs to the bacterial solute-binding protein 1 family.</text>
</comment>
<dbReference type="PANTHER" id="PTHR43649:SF34">
    <property type="entry name" value="ABC TRANSPORTER PERIPLASMIC-BINDING PROTEIN YCJN-RELATED"/>
    <property type="match status" value="1"/>
</dbReference>
<evidence type="ECO:0000313" key="6">
    <source>
        <dbReference type="Proteomes" id="UP000197065"/>
    </source>
</evidence>
<dbReference type="Gene3D" id="3.40.190.10">
    <property type="entry name" value="Periplasmic binding protein-like II"/>
    <property type="match status" value="2"/>
</dbReference>
<reference evidence="5 6" key="1">
    <citation type="submission" date="2017-06" db="EMBL/GenBank/DDBJ databases">
        <authorList>
            <person name="Kim H.J."/>
            <person name="Triplett B.A."/>
        </authorList>
    </citation>
    <scope>NUCLEOTIDE SEQUENCE [LARGE SCALE GENOMIC DNA]</scope>
    <source>
        <strain evidence="5 6">B29T1</strain>
    </source>
</reference>
<dbReference type="PANTHER" id="PTHR43649">
    <property type="entry name" value="ARABINOSE-BINDING PROTEIN-RELATED"/>
    <property type="match status" value="1"/>
</dbReference>
<dbReference type="SUPFAM" id="SSF53850">
    <property type="entry name" value="Periplasmic binding protein-like II"/>
    <property type="match status" value="1"/>
</dbReference>
<dbReference type="OrthoDB" id="9804061at2"/>
<accession>A0A212RCR2</accession>
<organism evidence="5 6">
    <name type="scientific">Arboricoccus pini</name>
    <dbReference type="NCBI Taxonomy" id="1963835"/>
    <lineage>
        <taxon>Bacteria</taxon>
        <taxon>Pseudomonadati</taxon>
        <taxon>Pseudomonadota</taxon>
        <taxon>Alphaproteobacteria</taxon>
        <taxon>Geminicoccales</taxon>
        <taxon>Geminicoccaceae</taxon>
        <taxon>Arboricoccus</taxon>
    </lineage>
</organism>
<keyword evidence="3" id="KW-0813">Transport</keyword>
<keyword evidence="6" id="KW-1185">Reference proteome</keyword>
<gene>
    <name evidence="5" type="ORF">SAMN07250955_10799</name>
</gene>
<dbReference type="InterPro" id="IPR050490">
    <property type="entry name" value="Bact_solute-bd_prot1"/>
</dbReference>
<dbReference type="EMBL" id="FYEH01000007">
    <property type="protein sequence ID" value="SNB70036.1"/>
    <property type="molecule type" value="Genomic_DNA"/>
</dbReference>
<dbReference type="CDD" id="cd13585">
    <property type="entry name" value="PBP2_TMBP_like"/>
    <property type="match status" value="1"/>
</dbReference>
<dbReference type="Pfam" id="PF01547">
    <property type="entry name" value="SBP_bac_1"/>
    <property type="match status" value="1"/>
</dbReference>
<evidence type="ECO:0000313" key="5">
    <source>
        <dbReference type="EMBL" id="SNB70036.1"/>
    </source>
</evidence>
<dbReference type="InterPro" id="IPR006059">
    <property type="entry name" value="SBP"/>
</dbReference>
<comment type="subcellular location">
    <subcellularLocation>
        <location evidence="1">Periplasm</location>
    </subcellularLocation>
</comment>
<evidence type="ECO:0000256" key="2">
    <source>
        <dbReference type="ARBA" id="ARBA00008520"/>
    </source>
</evidence>
<dbReference type="RefSeq" id="WP_088561666.1">
    <property type="nucleotide sequence ID" value="NZ_FYEH01000007.1"/>
</dbReference>
<evidence type="ECO:0000256" key="1">
    <source>
        <dbReference type="ARBA" id="ARBA00004418"/>
    </source>
</evidence>